<dbReference type="AlphaFoldDB" id="A0A1E7Z2H8"/>
<accession>A0A1E7Z2H8</accession>
<reference evidence="1 3" key="1">
    <citation type="submission" date="2016-07" db="EMBL/GenBank/DDBJ databases">
        <authorList>
            <person name="Yuval B."/>
        </authorList>
    </citation>
    <scope>NUCLEOTIDE SEQUENCE [LARGE SCALE GENOMIC DNA]</scope>
    <source>
        <strain evidence="1 3">IL</strain>
    </source>
</reference>
<evidence type="ECO:0000313" key="3">
    <source>
        <dbReference type="Proteomes" id="UP000243534"/>
    </source>
</evidence>
<evidence type="ECO:0000313" key="1">
    <source>
        <dbReference type="EMBL" id="OFC62943.1"/>
    </source>
</evidence>
<organism evidence="1 3">
    <name type="scientific">Candidatus Erwinia dacicola</name>
    <dbReference type="NCBI Taxonomy" id="252393"/>
    <lineage>
        <taxon>Bacteria</taxon>
        <taxon>Pseudomonadati</taxon>
        <taxon>Pseudomonadota</taxon>
        <taxon>Gammaproteobacteria</taxon>
        <taxon>Enterobacterales</taxon>
        <taxon>Erwiniaceae</taxon>
        <taxon>Erwinia</taxon>
    </lineage>
</organism>
<dbReference type="EMBL" id="MAYS01000156">
    <property type="protein sequence ID" value="OFC62943.1"/>
    <property type="molecule type" value="Genomic_DNA"/>
</dbReference>
<dbReference type="Proteomes" id="UP000244334">
    <property type="component" value="Unassembled WGS sequence"/>
</dbReference>
<sequence length="70" mass="7961">MVGLLKSIRRHVTMDKDARATMSSASDKPKKTARLQRAIFYISFSLGRYAVHVINNQSSQNQIGNYFIND</sequence>
<evidence type="ECO:0000313" key="2">
    <source>
        <dbReference type="EMBL" id="RAP69653.1"/>
    </source>
</evidence>
<evidence type="ECO:0000313" key="4">
    <source>
        <dbReference type="Proteomes" id="UP000244334"/>
    </source>
</evidence>
<dbReference type="EMBL" id="LJAM02000652">
    <property type="protein sequence ID" value="RAP69653.1"/>
    <property type="molecule type" value="Genomic_DNA"/>
</dbReference>
<comment type="caution">
    <text evidence="1">The sequence shown here is derived from an EMBL/GenBank/DDBJ whole genome shotgun (WGS) entry which is preliminary data.</text>
</comment>
<proteinExistence type="predicted"/>
<protein>
    <submittedName>
        <fullName evidence="1">Uncharacterized protein</fullName>
    </submittedName>
</protein>
<name>A0A1E7Z2H8_9GAMM</name>
<reference evidence="2 4" key="2">
    <citation type="submission" date="2018-04" db="EMBL/GenBank/DDBJ databases">
        <title>Genomes of the Obligate Erwinia dacicola and Facultative Enterobacter sp. OLF Endosymbionts of the Olive Fruit fly, Bactrocera oleae.</title>
        <authorList>
            <person name="Estes A.M."/>
            <person name="Hearn D.J."/>
            <person name="Agarwal S."/>
            <person name="Pierson E.A."/>
            <person name="Dunning-Hotopp J.C."/>
        </authorList>
    </citation>
    <scope>NUCLEOTIDE SEQUENCE [LARGE SCALE GENOMIC DNA]</scope>
    <source>
        <strain evidence="2 4">Oroville</strain>
    </source>
</reference>
<keyword evidence="4" id="KW-1185">Reference proteome</keyword>
<dbReference type="Proteomes" id="UP000243534">
    <property type="component" value="Unassembled WGS sequence"/>
</dbReference>
<gene>
    <name evidence="2" type="ORF">ACZ87_03555</name>
    <name evidence="1" type="ORF">BBW68_07410</name>
</gene>